<dbReference type="Proteomes" id="UP000321893">
    <property type="component" value="Unassembled WGS sequence"/>
</dbReference>
<sequence length="112" mass="12449">MFYYLCAAWTTISAAVSLGFSIQAYTKAKPQYNEARTNAKYAISRSFALFILSLGLFVFTSEPYLVALTTIMILVQLFDGIIGIKINLLKTLGPLLTAFGNFYVLVVFLLND</sequence>
<accession>A0A511DTA3</accession>
<feature type="transmembrane region" description="Helical" evidence="1">
    <location>
        <begin position="40"/>
        <end position="59"/>
    </location>
</feature>
<protein>
    <submittedName>
        <fullName evidence="2">Uncharacterized protein</fullName>
    </submittedName>
</protein>
<dbReference type="RefSeq" id="WP_054769603.1">
    <property type="nucleotide sequence ID" value="NZ_BJVK01000002.1"/>
</dbReference>
<name>A0A511DTA3_LENKE</name>
<evidence type="ECO:0000313" key="2">
    <source>
        <dbReference type="EMBL" id="GEL27517.1"/>
    </source>
</evidence>
<keyword evidence="1" id="KW-0472">Membrane</keyword>
<dbReference type="EMBL" id="BJVK01000002">
    <property type="protein sequence ID" value="GEL27517.1"/>
    <property type="molecule type" value="Genomic_DNA"/>
</dbReference>
<comment type="caution">
    <text evidence="2">The sequence shown here is derived from an EMBL/GenBank/DDBJ whole genome shotgun (WGS) entry which is preliminary data.</text>
</comment>
<dbReference type="AlphaFoldDB" id="A0A511DTA3"/>
<evidence type="ECO:0000313" key="3">
    <source>
        <dbReference type="Proteomes" id="UP000321893"/>
    </source>
</evidence>
<feature type="transmembrane region" description="Helical" evidence="1">
    <location>
        <begin position="92"/>
        <end position="110"/>
    </location>
</feature>
<dbReference type="GeneID" id="71567320"/>
<keyword evidence="1" id="KW-1133">Transmembrane helix</keyword>
<organism evidence="2 3">
    <name type="scientific">Lentilactobacillus kefiri</name>
    <name type="common">Lactobacillus kefiri</name>
    <dbReference type="NCBI Taxonomy" id="33962"/>
    <lineage>
        <taxon>Bacteria</taxon>
        <taxon>Bacillati</taxon>
        <taxon>Bacillota</taxon>
        <taxon>Bacilli</taxon>
        <taxon>Lactobacillales</taxon>
        <taxon>Lactobacillaceae</taxon>
        <taxon>Lentilactobacillus</taxon>
    </lineage>
</organism>
<keyword evidence="1" id="KW-0812">Transmembrane</keyword>
<gene>
    <name evidence="2" type="ORF">LKE01_03370</name>
</gene>
<keyword evidence="3" id="KW-1185">Reference proteome</keyword>
<reference evidence="2" key="1">
    <citation type="submission" date="2019-07" db="EMBL/GenBank/DDBJ databases">
        <title>Whole genome shotgun sequence of Lactobacillus kefiri NBRC 15888.</title>
        <authorList>
            <person name="Hosoyama A."/>
            <person name="Uohara A."/>
            <person name="Ohji S."/>
            <person name="Ichikawa N."/>
        </authorList>
    </citation>
    <scope>NUCLEOTIDE SEQUENCE [LARGE SCALE GENOMIC DNA]</scope>
    <source>
        <strain evidence="2">NBRC 15888</strain>
    </source>
</reference>
<proteinExistence type="predicted"/>
<evidence type="ECO:0000256" key="1">
    <source>
        <dbReference type="SAM" id="Phobius"/>
    </source>
</evidence>
<dbReference type="OrthoDB" id="2194471at2"/>